<accession>A0AA95EEC6</accession>
<feature type="compositionally biased region" description="Low complexity" evidence="1">
    <location>
        <begin position="387"/>
        <end position="400"/>
    </location>
</feature>
<feature type="compositionally biased region" description="Low complexity" evidence="1">
    <location>
        <begin position="739"/>
        <end position="782"/>
    </location>
</feature>
<sequence length="863" mass="92655">MADGRRSHTARPEEISYMDDDVSEFDPNVPNNDMDARLFRLLSNPAKTDLSKRQPLPRDRSLGLRIPSARFARGLDLHKGESHGPVPALVTSPVHDHADDIVGLRPASEDPHATNTPSRATPPAGGYAQAPNSDNGRASTHYDTHAHGGGSIGDAGRGEPYIDTANSGNDTNSGGNTYDSNAFDRAVDGGSAPASQGADSGRDHAHQFVVGFDDAHTASGAYGDGGHYAGDYPHHDEGPDAFSLAVQEAQQHAAVEHDSGGMSGQANAWPMPFDGAPSAGAGAWGESDAAQHNAPVANNASGNDHAWFGAAEAAAMATGAHDGEAQYQQQHRQQRQDAPTDAFSSAYPPSLSTASMSPRGNSDQDAGAYHYPGEPAYDRRESYAPQSHPGPSSPRASSSSTFEQRPEPSSSYGAGAAAHDPYAEERKAKHAALLNLAQIEESGGVLSRKFTMDDPYDEIEYELDAYHHRRNHIQSIEMVHDKLNMVENVILLVNCMGGRLLKRREPIIAPAELKKAWRETIDKHKVVIENVARKRYGPHAGSSAQSPEIQLGTALAMGIGGPILMSLCMNYLMGGGGAGDSSASSASGDRSRGEARQRRRRDDSRPALRRHRDAASGSDWREGHNNNGAGAYPEPPQDPFSRVPSLHTPQAQQETSWTSPGVPPPPVPLQQQQQQHAHTGVDSTGSAVTYASPHTQPNWAGPIAAAPHAPSGGQVPRMDPYGHATSSWPHTQSYPTGDYQQQQQQHQYPQQSFHPQQYQQHQQPAPLYAPQNQQAPAYAPQPHVESAHQYQQRQHPEPTPHGAGDERVAHTHAAPVAARVPDGAHQTHYEAAPRQQPHQQQQTTPSGGAPQGRRLMGRIAKPR</sequence>
<feature type="compositionally biased region" description="Basic and acidic residues" evidence="1">
    <location>
        <begin position="589"/>
        <end position="606"/>
    </location>
</feature>
<organism evidence="2 3">
    <name type="scientific">Pandoravirus kuranda</name>
    <dbReference type="NCBI Taxonomy" id="3019033"/>
    <lineage>
        <taxon>Viruses</taxon>
        <taxon>Pandoravirus</taxon>
    </lineage>
</organism>
<gene>
    <name evidence="2" type="ORF">pkur_cds_248</name>
</gene>
<evidence type="ECO:0000313" key="2">
    <source>
        <dbReference type="EMBL" id="WBR14423.1"/>
    </source>
</evidence>
<protein>
    <submittedName>
        <fullName evidence="2">Cell division protein ZipA-like domain-containing protein</fullName>
    </submittedName>
</protein>
<evidence type="ECO:0000256" key="1">
    <source>
        <dbReference type="SAM" id="MobiDB-lite"/>
    </source>
</evidence>
<reference evidence="2" key="1">
    <citation type="submission" date="2022-06" db="EMBL/GenBank/DDBJ databases">
        <authorList>
            <person name="Legendre M."/>
            <person name="Claverie J.-M."/>
            <person name="Alempic J.-M."/>
            <person name="Abergel C."/>
        </authorList>
    </citation>
    <scope>NUCLEOTIDE SEQUENCE</scope>
    <source>
        <strain evidence="2">Kuranda</strain>
    </source>
</reference>
<feature type="region of interest" description="Disordered" evidence="1">
    <location>
        <begin position="1"/>
        <end position="30"/>
    </location>
</feature>
<feature type="compositionally biased region" description="Polar residues" evidence="1">
    <location>
        <begin position="647"/>
        <end position="659"/>
    </location>
</feature>
<feature type="compositionally biased region" description="Low complexity" evidence="1">
    <location>
        <begin position="166"/>
        <end position="177"/>
    </location>
</feature>
<feature type="compositionally biased region" description="Low complexity" evidence="1">
    <location>
        <begin position="317"/>
        <end position="331"/>
    </location>
</feature>
<evidence type="ECO:0000313" key="3">
    <source>
        <dbReference type="Proteomes" id="UP001185135"/>
    </source>
</evidence>
<keyword evidence="2" id="KW-0131">Cell cycle</keyword>
<dbReference type="GO" id="GO:0051301">
    <property type="term" value="P:cell division"/>
    <property type="evidence" value="ECO:0007669"/>
    <property type="project" value="UniProtKB-KW"/>
</dbReference>
<feature type="compositionally biased region" description="Basic and acidic residues" evidence="1">
    <location>
        <begin position="102"/>
        <end position="112"/>
    </location>
</feature>
<name>A0AA95EEC6_9VIRU</name>
<feature type="compositionally biased region" description="Basic and acidic residues" evidence="1">
    <location>
        <begin position="794"/>
        <end position="809"/>
    </location>
</feature>
<feature type="compositionally biased region" description="Polar residues" evidence="1">
    <location>
        <begin position="724"/>
        <end position="735"/>
    </location>
</feature>
<feature type="compositionally biased region" description="Polar residues" evidence="1">
    <location>
        <begin position="401"/>
        <end position="412"/>
    </location>
</feature>
<dbReference type="Pfam" id="PF19071">
    <property type="entry name" value="DUF5767"/>
    <property type="match status" value="1"/>
</dbReference>
<keyword evidence="2" id="KW-0132">Cell division</keyword>
<feature type="compositionally biased region" description="Polar residues" evidence="1">
    <location>
        <begin position="350"/>
        <end position="364"/>
    </location>
</feature>
<feature type="region of interest" description="Disordered" evidence="1">
    <location>
        <begin position="102"/>
        <end position="202"/>
    </location>
</feature>
<feature type="region of interest" description="Disordered" evidence="1">
    <location>
        <begin position="317"/>
        <end position="422"/>
    </location>
</feature>
<feature type="compositionally biased region" description="Polar residues" evidence="1">
    <location>
        <begin position="681"/>
        <end position="698"/>
    </location>
</feature>
<dbReference type="InterPro" id="IPR043910">
    <property type="entry name" value="DUF5767"/>
</dbReference>
<proteinExistence type="predicted"/>
<dbReference type="EMBL" id="ON887157">
    <property type="protein sequence ID" value="WBR14423.1"/>
    <property type="molecule type" value="Genomic_DNA"/>
</dbReference>
<dbReference type="Proteomes" id="UP001185135">
    <property type="component" value="Segment"/>
</dbReference>
<feature type="region of interest" description="Disordered" evidence="1">
    <location>
        <begin position="577"/>
        <end position="863"/>
    </location>
</feature>
<feature type="compositionally biased region" description="Basic and acidic residues" evidence="1">
    <location>
        <begin position="1"/>
        <end position="14"/>
    </location>
</feature>
<feature type="compositionally biased region" description="Low complexity" evidence="1">
    <location>
        <begin position="835"/>
        <end position="845"/>
    </location>
</feature>